<name>A0AA36F6U8_OCTVU</name>
<gene>
    <name evidence="1" type="ORF">OCTVUL_1B007681</name>
</gene>
<organism evidence="1 2">
    <name type="scientific">Octopus vulgaris</name>
    <name type="common">Common octopus</name>
    <dbReference type="NCBI Taxonomy" id="6645"/>
    <lineage>
        <taxon>Eukaryota</taxon>
        <taxon>Metazoa</taxon>
        <taxon>Spiralia</taxon>
        <taxon>Lophotrochozoa</taxon>
        <taxon>Mollusca</taxon>
        <taxon>Cephalopoda</taxon>
        <taxon>Coleoidea</taxon>
        <taxon>Octopodiformes</taxon>
        <taxon>Octopoda</taxon>
        <taxon>Incirrata</taxon>
        <taxon>Octopodidae</taxon>
        <taxon>Octopus</taxon>
    </lineage>
</organism>
<protein>
    <recommendedName>
        <fullName evidence="3">DUF4371 domain-containing protein</fullName>
    </recommendedName>
</protein>
<proteinExistence type="predicted"/>
<keyword evidence="2" id="KW-1185">Reference proteome</keyword>
<evidence type="ECO:0008006" key="3">
    <source>
        <dbReference type="Google" id="ProtNLM"/>
    </source>
</evidence>
<dbReference type="EMBL" id="OX597820">
    <property type="protein sequence ID" value="CAI9726380.1"/>
    <property type="molecule type" value="Genomic_DNA"/>
</dbReference>
<dbReference type="PANTHER" id="PTHR45913">
    <property type="entry name" value="EPM2A-INTERACTING PROTEIN 1"/>
    <property type="match status" value="1"/>
</dbReference>
<dbReference type="PANTHER" id="PTHR45913:SF5">
    <property type="entry name" value="GENERAL TRANSCRIPTION FACTOR II-I REPEAT DOMAIN-CONTAINING PROTEIN 2A-LIKE PROTEIN"/>
    <property type="match status" value="1"/>
</dbReference>
<evidence type="ECO:0000313" key="1">
    <source>
        <dbReference type="EMBL" id="CAI9726380.1"/>
    </source>
</evidence>
<dbReference type="Proteomes" id="UP001162480">
    <property type="component" value="Chromosome 7"/>
</dbReference>
<sequence length="185" mass="20959">MRYTRILLKRSNHIAMVKECILTAVENICPEKLNLFGNIRLSKRTVSDRIKDIADDIQNSLKCDSPEFALYSLAIDEATDMSNIAQMAIFIRGLTVKFNIREEFPALKSVHGTTRGEELFQIVNSALKEFDLPYEKMCGLVTDGAPSMVGREKGREVSVEDAEINYFLESDKSLNLNFNGPQKYL</sequence>
<reference evidence="1" key="1">
    <citation type="submission" date="2023-08" db="EMBL/GenBank/DDBJ databases">
        <authorList>
            <person name="Alioto T."/>
            <person name="Alioto T."/>
            <person name="Gomez Garrido J."/>
        </authorList>
    </citation>
    <scope>NUCLEOTIDE SEQUENCE</scope>
</reference>
<dbReference type="AlphaFoldDB" id="A0AA36F6U8"/>
<accession>A0AA36F6U8</accession>
<evidence type="ECO:0000313" key="2">
    <source>
        <dbReference type="Proteomes" id="UP001162480"/>
    </source>
</evidence>